<accession>A0A9Q0UA45</accession>
<keyword evidence="3" id="KW-1185">Reference proteome</keyword>
<name>A0A9Q0UA45_SALPP</name>
<dbReference type="AlphaFoldDB" id="A0A9Q0UA45"/>
<comment type="caution">
    <text evidence="2">The sequence shown here is derived from an EMBL/GenBank/DDBJ whole genome shotgun (WGS) entry which is preliminary data.</text>
</comment>
<sequence length="801" mass="92114">MASVARRQAAEIFESIGKAEYAAECFLHVEGKRSPAIPVILHFWFSNVHVGYDHCLCPSAAEVYAKGCHFSKCLSACTNGKLFDTGLHYIQYWKQHGTADQRCREMDTIEQEFLESCACHYYELNDRRAMMRYVRDFDSMSSVRTLLNNLGCLDELLLLEVESGGIIAYSVVCVCKLSVVNWEQRLAFKAVSSEEELLTKAKLLAKDVSDQFYEFVHTEAEILLNSQHSLLEIHQSLDSSRRHSSIRGEILSARKILDMHLHLNTSKYWWENDVVSDLARLSERNFLNNQVSAETLVYFWNFWKDKIVNIFKFLACPEMQGVTEYRDFVVEGHTQKIYSKGGSLVSVDVHQFVSAAQSYWRLELLSVGMNVLTNLEALYNLSVRNSLSLFCQSRSLVHIYEVAKFLLNCQFLSSQHNDIKALRKFTRLATESFYDCIYPRDWRESLKENMISLRRNGICRNLLKEVIFENVSSKNKLSYAQLGRITLMILGSGEMLCEPYEKKADGLEWNSSWKAFIEDLCRNVNEESYMQKLHEALVDTYNANWRIRDYILPGCFLYMLERQLILLSYFQGNFLTTKSSFVEWLIYQEGHGSPSFESLMGNAPPSLARNLAFIVGVVQHFLYNDKDMMDWIRVTENVKVMKDYHAVVVLRLVVIICLVYLNFGWCADLLSNLLGRINITKQLPRQFYDAIQKRRKYNFSESKFKCDAIFVDMKVSESKDNVLRILFPKTDATAQVHTGAIEANTRSSFKRIVSQGIEDPGKIPELPSNVGDVASGTPGVGKRMRINLHCAMTGFGKYVKH</sequence>
<gene>
    <name evidence="2" type="ORF">OIU79_004317</name>
</gene>
<keyword evidence="1" id="KW-0812">Transmembrane</keyword>
<keyword evidence="1" id="KW-1133">Transmembrane helix</keyword>
<organism evidence="2 3">
    <name type="scientific">Salix purpurea</name>
    <name type="common">Purple osier willow</name>
    <dbReference type="NCBI Taxonomy" id="77065"/>
    <lineage>
        <taxon>Eukaryota</taxon>
        <taxon>Viridiplantae</taxon>
        <taxon>Streptophyta</taxon>
        <taxon>Embryophyta</taxon>
        <taxon>Tracheophyta</taxon>
        <taxon>Spermatophyta</taxon>
        <taxon>Magnoliopsida</taxon>
        <taxon>eudicotyledons</taxon>
        <taxon>Gunneridae</taxon>
        <taxon>Pentapetalae</taxon>
        <taxon>rosids</taxon>
        <taxon>fabids</taxon>
        <taxon>Malpighiales</taxon>
        <taxon>Salicaceae</taxon>
        <taxon>Saliceae</taxon>
        <taxon>Salix</taxon>
    </lineage>
</organism>
<dbReference type="OrthoDB" id="3156807at2759"/>
<dbReference type="PANTHER" id="PTHR21529">
    <property type="entry name" value="MAMMARY TURMOR VIRUS RECEPTOR HOMOLOG 1, 2 MTVR1, 2"/>
    <property type="match status" value="1"/>
</dbReference>
<dbReference type="InterPro" id="IPR039904">
    <property type="entry name" value="TRANK1"/>
</dbReference>
<feature type="transmembrane region" description="Helical" evidence="1">
    <location>
        <begin position="607"/>
        <end position="623"/>
    </location>
</feature>
<dbReference type="Proteomes" id="UP001151532">
    <property type="component" value="Chromosome 8"/>
</dbReference>
<reference evidence="2" key="1">
    <citation type="submission" date="2022-11" db="EMBL/GenBank/DDBJ databases">
        <authorList>
            <person name="Hyden B.L."/>
            <person name="Feng K."/>
            <person name="Yates T."/>
            <person name="Jawdy S."/>
            <person name="Smart L.B."/>
            <person name="Muchero W."/>
        </authorList>
    </citation>
    <scope>NUCLEOTIDE SEQUENCE</scope>
    <source>
        <tissue evidence="2">Shoot tip</tissue>
    </source>
</reference>
<feature type="transmembrane region" description="Helical" evidence="1">
    <location>
        <begin position="644"/>
        <end position="665"/>
    </location>
</feature>
<evidence type="ECO:0000313" key="3">
    <source>
        <dbReference type="Proteomes" id="UP001151532"/>
    </source>
</evidence>
<protein>
    <submittedName>
        <fullName evidence="2">MAMMARY TURMOR VIRUS RECEPTOR-like protein 1 2 MTVR1 2</fullName>
    </submittedName>
</protein>
<evidence type="ECO:0000256" key="1">
    <source>
        <dbReference type="SAM" id="Phobius"/>
    </source>
</evidence>
<keyword evidence="2" id="KW-0675">Receptor</keyword>
<keyword evidence="1" id="KW-0472">Membrane</keyword>
<proteinExistence type="predicted"/>
<reference evidence="2" key="2">
    <citation type="journal article" date="2023" name="Int. J. Mol. Sci.">
        <title>De Novo Assembly and Annotation of 11 Diverse Shrub Willow (Salix) Genomes Reveals Novel Gene Organization in Sex-Linked Regions.</title>
        <authorList>
            <person name="Hyden B."/>
            <person name="Feng K."/>
            <person name="Yates T.B."/>
            <person name="Jawdy S."/>
            <person name="Cereghino C."/>
            <person name="Smart L.B."/>
            <person name="Muchero W."/>
        </authorList>
    </citation>
    <scope>NUCLEOTIDE SEQUENCE</scope>
    <source>
        <tissue evidence="2">Shoot tip</tissue>
    </source>
</reference>
<dbReference type="PANTHER" id="PTHR21529:SF4">
    <property type="entry name" value="TPR AND ANKYRIN REPEAT-CONTAINING PROTEIN 1"/>
    <property type="match status" value="1"/>
</dbReference>
<evidence type="ECO:0000313" key="2">
    <source>
        <dbReference type="EMBL" id="KAJ6726128.1"/>
    </source>
</evidence>
<dbReference type="EMBL" id="JAPFFK010000013">
    <property type="protein sequence ID" value="KAJ6726128.1"/>
    <property type="molecule type" value="Genomic_DNA"/>
</dbReference>